<dbReference type="CDD" id="cd08262">
    <property type="entry name" value="Zn_ADH8"/>
    <property type="match status" value="1"/>
</dbReference>
<proteinExistence type="inferred from homology"/>
<dbReference type="InterPro" id="IPR036291">
    <property type="entry name" value="NAD(P)-bd_dom_sf"/>
</dbReference>
<feature type="domain" description="Enoyl reductase (ER)" evidence="3">
    <location>
        <begin position="9"/>
        <end position="379"/>
    </location>
</feature>
<dbReference type="SUPFAM" id="SSF51735">
    <property type="entry name" value="NAD(P)-binding Rossmann-fold domains"/>
    <property type="match status" value="1"/>
</dbReference>
<dbReference type="PROSITE" id="PS00059">
    <property type="entry name" value="ADH_ZINC"/>
    <property type="match status" value="1"/>
</dbReference>
<keyword evidence="1" id="KW-0560">Oxidoreductase</keyword>
<dbReference type="InterPro" id="IPR013154">
    <property type="entry name" value="ADH-like_N"/>
</dbReference>
<dbReference type="InterPro" id="IPR011032">
    <property type="entry name" value="GroES-like_sf"/>
</dbReference>
<dbReference type="RefSeq" id="WP_146563027.1">
    <property type="nucleotide sequence ID" value="NZ_VIGW01000010.1"/>
</dbReference>
<dbReference type="Gene3D" id="3.40.50.720">
    <property type="entry name" value="NAD(P)-binding Rossmann-like Domain"/>
    <property type="match status" value="2"/>
</dbReference>
<dbReference type="PANTHER" id="PTHR43189:SF1">
    <property type="entry name" value="ZINC-TYPE ALCOHOL DEHYDROGENASE-LIKE PROTEIN C1198.01"/>
    <property type="match status" value="1"/>
</dbReference>
<keyword evidence="2" id="KW-0479">Metal-binding</keyword>
<comment type="caution">
    <text evidence="4">The sequence shown here is derived from an EMBL/GenBank/DDBJ whole genome shotgun (WGS) entry which is preliminary data.</text>
</comment>
<evidence type="ECO:0000259" key="3">
    <source>
        <dbReference type="SMART" id="SM00829"/>
    </source>
</evidence>
<dbReference type="Gene3D" id="3.90.180.10">
    <property type="entry name" value="Medium-chain alcohol dehydrogenases, catalytic domain"/>
    <property type="match status" value="2"/>
</dbReference>
<evidence type="ECO:0000313" key="4">
    <source>
        <dbReference type="EMBL" id="TWS18402.1"/>
    </source>
</evidence>
<dbReference type="PANTHER" id="PTHR43189">
    <property type="entry name" value="ZINC-TYPE ALCOHOL DEHYDROGENASE-LIKE PROTEIN C1198.01-RELATED"/>
    <property type="match status" value="1"/>
</dbReference>
<evidence type="ECO:0000256" key="1">
    <source>
        <dbReference type="ARBA" id="ARBA00023002"/>
    </source>
</evidence>
<dbReference type="Pfam" id="PF08240">
    <property type="entry name" value="ADH_N"/>
    <property type="match status" value="1"/>
</dbReference>
<comment type="cofactor">
    <cofactor evidence="2">
        <name>Zn(2+)</name>
        <dbReference type="ChEBI" id="CHEBI:29105"/>
    </cofactor>
</comment>
<dbReference type="Pfam" id="PF00107">
    <property type="entry name" value="ADH_zinc_N"/>
    <property type="match status" value="1"/>
</dbReference>
<sequence length="388" mass="41441">MKAVVVNEGRLTVEELPAPSPARGQVLLNVTRTGICGSDLHARHHADLVADLAAKAGYPDCMRTDQRVVMGHEFVGTVAEYGPGCRKRWPVGTRVVALPTLMVGNEPQLVGLSERSPGSYAEQVLVQESMTMPVPGKVSDEEAALTEPMAVAWHAVRRAEVGRGQTAIVIGCGPIGLAVIAMLRASGAKKIIASDFSPGRRALAKQMGAHVVVDPRVQEPWNAYKQPRTEIRKATDLFKLGVSTMDKLTLVPGPVPWWHVFRLADKIGEMPSGPVVFECVGVPGMINSIIEAAPLRTRVIVVGVCMEPDQIMPALAGNKEIDLRFAFGYDPGEFHDTLHMIANGKVDVKPLVTGTVGLEGVATAFDALGDPEVHAKILIDPSSTATAP</sequence>
<evidence type="ECO:0000313" key="5">
    <source>
        <dbReference type="Proteomes" id="UP000317291"/>
    </source>
</evidence>
<keyword evidence="5" id="KW-1185">Reference proteome</keyword>
<accession>A0A5C5R709</accession>
<dbReference type="GO" id="GO:0016491">
    <property type="term" value="F:oxidoreductase activity"/>
    <property type="evidence" value="ECO:0007669"/>
    <property type="project" value="UniProtKB-KW"/>
</dbReference>
<dbReference type="Proteomes" id="UP000317291">
    <property type="component" value="Unassembled WGS sequence"/>
</dbReference>
<name>A0A5C5R709_9ACTN</name>
<dbReference type="SMART" id="SM00829">
    <property type="entry name" value="PKS_ER"/>
    <property type="match status" value="1"/>
</dbReference>
<dbReference type="OrthoDB" id="9797931at2"/>
<reference evidence="4 5" key="1">
    <citation type="submission" date="2019-06" db="EMBL/GenBank/DDBJ databases">
        <title>Tsukamurella conjunctivitidis sp. nov., Tsukamurella assacharolytica sp. nov. and Tsukamurella sputae sp. nov. isolated from patients with conjunctivitis, bacteraemia (lymphoma) and respiratory infection (sputum) in Hong Kong.</title>
        <authorList>
            <person name="Teng J.L.L."/>
            <person name="Lee H.H."/>
            <person name="Fong J.Y.H."/>
            <person name="Fok K.M.N."/>
            <person name="Lau S.K.P."/>
            <person name="Woo P.C.Y."/>
        </authorList>
    </citation>
    <scope>NUCLEOTIDE SEQUENCE [LARGE SCALE GENOMIC DNA]</scope>
    <source>
        <strain evidence="4 5">HKU71</strain>
    </source>
</reference>
<dbReference type="AlphaFoldDB" id="A0A5C5R709"/>
<evidence type="ECO:0000256" key="2">
    <source>
        <dbReference type="RuleBase" id="RU361277"/>
    </source>
</evidence>
<organism evidence="4 5">
    <name type="scientific">Tsukamurella asaccharolytica</name>
    <dbReference type="NCBI Taxonomy" id="2592067"/>
    <lineage>
        <taxon>Bacteria</taxon>
        <taxon>Bacillati</taxon>
        <taxon>Actinomycetota</taxon>
        <taxon>Actinomycetes</taxon>
        <taxon>Mycobacteriales</taxon>
        <taxon>Tsukamurellaceae</taxon>
        <taxon>Tsukamurella</taxon>
    </lineage>
</organism>
<comment type="similarity">
    <text evidence="2">Belongs to the zinc-containing alcohol dehydrogenase family.</text>
</comment>
<dbReference type="GO" id="GO:0008270">
    <property type="term" value="F:zinc ion binding"/>
    <property type="evidence" value="ECO:0007669"/>
    <property type="project" value="InterPro"/>
</dbReference>
<dbReference type="SUPFAM" id="SSF50129">
    <property type="entry name" value="GroES-like"/>
    <property type="match status" value="1"/>
</dbReference>
<dbReference type="InterPro" id="IPR013149">
    <property type="entry name" value="ADH-like_C"/>
</dbReference>
<protein>
    <submittedName>
        <fullName evidence="4">Zinc-binding dehydrogenase</fullName>
    </submittedName>
</protein>
<gene>
    <name evidence="4" type="ORF">FK529_16055</name>
</gene>
<keyword evidence="2" id="KW-0862">Zinc</keyword>
<dbReference type="InterPro" id="IPR020843">
    <property type="entry name" value="ER"/>
</dbReference>
<dbReference type="InterPro" id="IPR002328">
    <property type="entry name" value="ADH_Zn_CS"/>
</dbReference>
<dbReference type="EMBL" id="VIGW01000010">
    <property type="protein sequence ID" value="TWS18402.1"/>
    <property type="molecule type" value="Genomic_DNA"/>
</dbReference>